<evidence type="ECO:0000256" key="1">
    <source>
        <dbReference type="ARBA" id="ARBA00022723"/>
    </source>
</evidence>
<proteinExistence type="predicted"/>
<keyword evidence="1" id="KW-0479">Metal-binding</keyword>
<reference evidence="9 10" key="1">
    <citation type="submission" date="2024-03" db="EMBL/GenBank/DDBJ databases">
        <authorList>
            <person name="Brejova B."/>
        </authorList>
    </citation>
    <scope>NUCLEOTIDE SEQUENCE [LARGE SCALE GENOMIC DNA]</scope>
    <source>
        <strain evidence="9 10">CBS 14171</strain>
    </source>
</reference>
<dbReference type="Pfam" id="PF26148">
    <property type="entry name" value="VPS18_RING_C"/>
    <property type="match status" value="1"/>
</dbReference>
<evidence type="ECO:0000259" key="7">
    <source>
        <dbReference type="Pfam" id="PF05131"/>
    </source>
</evidence>
<feature type="domain" description="Pep3/Vps18 RING C-terminal" evidence="8">
    <location>
        <begin position="825"/>
        <end position="909"/>
    </location>
</feature>
<gene>
    <name evidence="9" type="ORF">LODBEIA_P53030</name>
</gene>
<sequence>MYTATANGKHTERKISPSINGSIRSSYTTHSLDQHQISIYKNLEQPQFEIKEVQLQFDLKHELKKVLVANSIMFLIAGSTLFKIDLESPSQLMKYSVPNLNSQSTINAWASASGEDLVLRVDQQYYYLNHNYNAFKILPKMKNLVLTTMVFTPTRTVLMGSPTGHLYLAAIKPHDDVKKNDLVHFKQVYKFDGQVQGISLADNCSTVNVVGNFALYTWPCFDTSYNELSKVFKTPPPVVKNIAHKSPKYVFTATKDKFVFAANELVTNDDEIQITSFDQNLKDLMMTTHHLVGFDDQIYIFNKLSQESKTLAFEGKILGLASDNETFWIYTDNTIYELLIYNESSLVWYDYYKMGKFEEALECLADVEENFYKRDLVLIKQGYDYLQRGGFGLETDDKDLITMQKKGIKILARSTEPFEKVCLMLNRDGSRHILLEYLLAQFSLTRRNNKVRVIVLSTWIVELMTRLEDERLHEFLKSNYKVLDKSISTVLSGADALVYAELIEDYNFILHHYLDQRDWPLAARTLAKLYLKDVEAIYENATVLLLNYPKVIDTWLRFELDYDRFLSAVLSYCSMNKGIPIANNAAIKFLQRVHEKGFKSKQLNNYYLSLLVTSAEDTESLVVRFINSEKSYDQNFILRLCILNNKIHAAVLIYIDMGLYEQALDYALQNEAIEQGEYILGKYEDIAEDGDQEHAEEQQHSKLEKESYNIRRHLWLNFAKHLIDHVCSGKDVGLDAIDKSENKLNRTLSYILGKSPLGLKDLLPLFPETIMINNFKDEIVNSLNEYKRSLQDINLKVQENSGLLRTLKQEAQQEDHRKSESYAIIEPGTACRVCSRLLITKNFIFFKNCKHGFHKECLVRFYSKSKSNYNFKRIYQNFMRSEVEKESSFKQEVDDLLCKECVLCNETNINTVDVGFLEENDKDIAEMKSWDL</sequence>
<evidence type="ECO:0000256" key="6">
    <source>
        <dbReference type="SAM" id="MobiDB-lite"/>
    </source>
</evidence>
<dbReference type="RefSeq" id="XP_066832241.1">
    <property type="nucleotide sequence ID" value="XM_066975621.1"/>
</dbReference>
<evidence type="ECO:0000256" key="5">
    <source>
        <dbReference type="ARBA" id="ARBA00029433"/>
    </source>
</evidence>
<keyword evidence="2" id="KW-0863">Zinc-finger</keyword>
<protein>
    <recommendedName>
        <fullName evidence="11">Pep3/Vps18/deep orange domain-containing protein</fullName>
    </recommendedName>
</protein>
<dbReference type="Proteomes" id="UP001497383">
    <property type="component" value="Chromosome 6"/>
</dbReference>
<keyword evidence="3" id="KW-0862">Zinc</keyword>
<dbReference type="InterPro" id="IPR007810">
    <property type="entry name" value="Pep3/Vps18_beta-prop"/>
</dbReference>
<feature type="region of interest" description="Disordered" evidence="6">
    <location>
        <begin position="1"/>
        <end position="20"/>
    </location>
</feature>
<dbReference type="PANTHER" id="PTHR23323">
    <property type="entry name" value="VACUOLAR PROTEIN SORTING-ASSOCIATED PROTEIN"/>
    <property type="match status" value="1"/>
</dbReference>
<evidence type="ECO:0000256" key="2">
    <source>
        <dbReference type="ARBA" id="ARBA00022771"/>
    </source>
</evidence>
<evidence type="ECO:0000313" key="10">
    <source>
        <dbReference type="Proteomes" id="UP001497383"/>
    </source>
</evidence>
<accession>A0ABP0ZSJ2</accession>
<dbReference type="EMBL" id="OZ022410">
    <property type="protein sequence ID" value="CAK9441435.1"/>
    <property type="molecule type" value="Genomic_DNA"/>
</dbReference>
<evidence type="ECO:0000256" key="4">
    <source>
        <dbReference type="ARBA" id="ARBA00023136"/>
    </source>
</evidence>
<dbReference type="Pfam" id="PF05131">
    <property type="entry name" value="Pep3_Vps18"/>
    <property type="match status" value="2"/>
</dbReference>
<evidence type="ECO:0000256" key="3">
    <source>
        <dbReference type="ARBA" id="ARBA00022833"/>
    </source>
</evidence>
<dbReference type="GeneID" id="92210499"/>
<evidence type="ECO:0000313" key="9">
    <source>
        <dbReference type="EMBL" id="CAK9441435.1"/>
    </source>
</evidence>
<feature type="domain" description="Pep3/Vps18 beta-propeller" evidence="7">
    <location>
        <begin position="46"/>
        <end position="233"/>
    </location>
</feature>
<keyword evidence="10" id="KW-1185">Reference proteome</keyword>
<keyword evidence="4" id="KW-0472">Membrane</keyword>
<evidence type="ECO:0000259" key="8">
    <source>
        <dbReference type="Pfam" id="PF26148"/>
    </source>
</evidence>
<name>A0ABP0ZSJ2_9ASCO</name>
<dbReference type="PANTHER" id="PTHR23323:SF26">
    <property type="entry name" value="VACUOLAR PROTEIN SORTING-ASSOCIATED PROTEIN 18 HOMOLOG"/>
    <property type="match status" value="1"/>
</dbReference>
<comment type="subcellular location">
    <subcellularLocation>
        <location evidence="5">Endomembrane system</location>
        <topology evidence="5">Peripheral membrane protein</topology>
        <orientation evidence="5">Cytoplasmic side</orientation>
    </subcellularLocation>
</comment>
<evidence type="ECO:0008006" key="11">
    <source>
        <dbReference type="Google" id="ProtNLM"/>
    </source>
</evidence>
<organism evidence="9 10">
    <name type="scientific">Lodderomyces beijingensis</name>
    <dbReference type="NCBI Taxonomy" id="1775926"/>
    <lineage>
        <taxon>Eukaryota</taxon>
        <taxon>Fungi</taxon>
        <taxon>Dikarya</taxon>
        <taxon>Ascomycota</taxon>
        <taxon>Saccharomycotina</taxon>
        <taxon>Pichiomycetes</taxon>
        <taxon>Debaryomycetaceae</taxon>
        <taxon>Candida/Lodderomyces clade</taxon>
        <taxon>Lodderomyces</taxon>
    </lineage>
</organism>
<dbReference type="SUPFAM" id="SSF57850">
    <property type="entry name" value="RING/U-box"/>
    <property type="match status" value="1"/>
</dbReference>
<feature type="domain" description="Pep3/Vps18 beta-propeller" evidence="7">
    <location>
        <begin position="255"/>
        <end position="339"/>
    </location>
</feature>
<dbReference type="InterPro" id="IPR058919">
    <property type="entry name" value="Pep3/Vps18_RING_C"/>
</dbReference>